<organism evidence="3 4">
    <name type="scientific">Acropora cervicornis</name>
    <name type="common">Staghorn coral</name>
    <dbReference type="NCBI Taxonomy" id="6130"/>
    <lineage>
        <taxon>Eukaryota</taxon>
        <taxon>Metazoa</taxon>
        <taxon>Cnidaria</taxon>
        <taxon>Anthozoa</taxon>
        <taxon>Hexacorallia</taxon>
        <taxon>Scleractinia</taxon>
        <taxon>Astrocoeniina</taxon>
        <taxon>Acroporidae</taxon>
        <taxon>Acropora</taxon>
    </lineage>
</organism>
<proteinExistence type="inferred from homology"/>
<keyword evidence="4" id="KW-1185">Reference proteome</keyword>
<dbReference type="SUPFAM" id="SSF54909">
    <property type="entry name" value="Dimeric alpha+beta barrel"/>
    <property type="match status" value="2"/>
</dbReference>
<dbReference type="Proteomes" id="UP001249851">
    <property type="component" value="Unassembled WGS sequence"/>
</dbReference>
<reference evidence="3" key="2">
    <citation type="journal article" date="2023" name="Science">
        <title>Genomic signatures of disease resistance in endangered staghorn corals.</title>
        <authorList>
            <person name="Vollmer S.V."/>
            <person name="Selwyn J.D."/>
            <person name="Despard B.A."/>
            <person name="Roesel C.L."/>
        </authorList>
    </citation>
    <scope>NUCLEOTIDE SEQUENCE</scope>
    <source>
        <strain evidence="3">K2</strain>
    </source>
</reference>
<dbReference type="Gene3D" id="3.30.70.100">
    <property type="match status" value="2"/>
</dbReference>
<dbReference type="PANTHER" id="PTHR21017">
    <property type="entry name" value="NIPSNAP-RELATED"/>
    <property type="match status" value="1"/>
</dbReference>
<name>A0AAD9R4K8_ACRCE</name>
<accession>A0AAD9R4K8</accession>
<dbReference type="PANTHER" id="PTHR21017:SF19">
    <property type="entry name" value="PROTEIN NIPSNAP HOMOLOG 3B"/>
    <property type="match status" value="1"/>
</dbReference>
<comment type="similarity">
    <text evidence="1">Belongs to the NipSnap family.</text>
</comment>
<dbReference type="GO" id="GO:0005739">
    <property type="term" value="C:mitochondrion"/>
    <property type="evidence" value="ECO:0007669"/>
    <property type="project" value="TreeGrafter"/>
</dbReference>
<evidence type="ECO:0000313" key="4">
    <source>
        <dbReference type="Proteomes" id="UP001249851"/>
    </source>
</evidence>
<feature type="domain" description="NIPSNAP" evidence="2">
    <location>
        <begin position="24"/>
        <end position="121"/>
    </location>
</feature>
<evidence type="ECO:0000259" key="2">
    <source>
        <dbReference type="Pfam" id="PF07978"/>
    </source>
</evidence>
<gene>
    <name evidence="3" type="ORF">P5673_001620</name>
</gene>
<dbReference type="GO" id="GO:0000423">
    <property type="term" value="P:mitophagy"/>
    <property type="evidence" value="ECO:0007669"/>
    <property type="project" value="UniProtKB-ARBA"/>
</dbReference>
<reference evidence="3" key="1">
    <citation type="journal article" date="2023" name="G3 (Bethesda)">
        <title>Whole genome assembly and annotation of the endangered Caribbean coral Acropora cervicornis.</title>
        <authorList>
            <person name="Selwyn J.D."/>
            <person name="Vollmer S.V."/>
        </authorList>
    </citation>
    <scope>NUCLEOTIDE SEQUENCE</scope>
    <source>
        <strain evidence="3">K2</strain>
    </source>
</reference>
<feature type="domain" description="NIPSNAP" evidence="2">
    <location>
        <begin position="134"/>
        <end position="179"/>
    </location>
</feature>
<dbReference type="AlphaFoldDB" id="A0AAD9R4K8"/>
<sequence>MSTSESMLMSQTSETPTSRSSKIYEMRTYYVKPKAFADFMKLTNEYIHLKSESNSKLNGYWTSDVGGINEVIHIWEYDSYAQRTEARKALSQDQTWIDSYIKKILKMLTKQDNLVMYAVPWFDVKPPMTTGGVYELRMYDIMLGKGEQWQHRIIQGFPDRCKVSEPAGVWTTEFGPLSTGTVSLNH</sequence>
<dbReference type="InterPro" id="IPR051557">
    <property type="entry name" value="NipSnap_domain"/>
</dbReference>
<evidence type="ECO:0000256" key="1">
    <source>
        <dbReference type="ARBA" id="ARBA00005291"/>
    </source>
</evidence>
<protein>
    <submittedName>
        <fullName evidence="3">Protein NipSnap-like protein 3A</fullName>
    </submittedName>
</protein>
<comment type="caution">
    <text evidence="3">The sequence shown here is derived from an EMBL/GenBank/DDBJ whole genome shotgun (WGS) entry which is preliminary data.</text>
</comment>
<dbReference type="Pfam" id="PF07978">
    <property type="entry name" value="NIPSNAP"/>
    <property type="match status" value="2"/>
</dbReference>
<dbReference type="EMBL" id="JARQWQ010000003">
    <property type="protein sequence ID" value="KAK2572646.1"/>
    <property type="molecule type" value="Genomic_DNA"/>
</dbReference>
<dbReference type="InterPro" id="IPR012577">
    <property type="entry name" value="NIPSNAP"/>
</dbReference>
<evidence type="ECO:0000313" key="3">
    <source>
        <dbReference type="EMBL" id="KAK2572646.1"/>
    </source>
</evidence>
<dbReference type="InterPro" id="IPR011008">
    <property type="entry name" value="Dimeric_a/b-barrel"/>
</dbReference>